<dbReference type="Pfam" id="PF02383">
    <property type="entry name" value="Syja_N"/>
    <property type="match status" value="1"/>
</dbReference>
<feature type="transmembrane region" description="Helical" evidence="1">
    <location>
        <begin position="392"/>
        <end position="419"/>
    </location>
</feature>
<keyword evidence="1" id="KW-0472">Membrane</keyword>
<dbReference type="GO" id="GO:0005783">
    <property type="term" value="C:endoplasmic reticulum"/>
    <property type="evidence" value="ECO:0007669"/>
    <property type="project" value="TreeGrafter"/>
</dbReference>
<evidence type="ECO:0000259" key="2">
    <source>
        <dbReference type="PROSITE" id="PS50275"/>
    </source>
</evidence>
<evidence type="ECO:0000313" key="3">
    <source>
        <dbReference type="Ensembl" id="ENSOMYP00000086332.2"/>
    </source>
</evidence>
<gene>
    <name evidence="3" type="primary">LOC110496716</name>
</gene>
<sequence length="437" mass="49986">MFSPSSLQTQDNKTFLSMINNVLTTDGFYFCTDYDLTHTLQRLADVSHDFQEMSLLERADQRFVWNGSLLREFLAQPELHKFAIPVVHGFIVMKPCRINGKIFEWILISRRSCFRAGVRYYVRGIDSEGHAANFVETEQIVLYNGGRASFVQVSKPTLWIFCLPNHQLHFDSQVLIYGKQTILNLVNQKGSEKPLEQAFAKMVSGMENGMIKYVAFDFHKECSRMRWDRLNILVDNVAETQDEYSYFMVDTEGKVLSQQKGTFRSNCMDCLDRTNVIQSMLARRSIQSQLQRMGVLHVAQRIEEQADFEKIYKNAWADNANACAKQYAGTGALKTDFTRTGKRTQMGLVMDGVNSAIRYYKNNFSDGFRQDSIDLFLGNYAVYETDVSPLSIFVSLIFTLAYVLFWGTAAAVTAAVIVFNGRDFVDAPKLVQKEKMD</sequence>
<dbReference type="AlphaFoldDB" id="A0A8C7TUK6"/>
<evidence type="ECO:0000313" key="4">
    <source>
        <dbReference type="Proteomes" id="UP000694395"/>
    </source>
</evidence>
<reference evidence="3" key="3">
    <citation type="submission" date="2025-09" db="UniProtKB">
        <authorList>
            <consortium name="Ensembl"/>
        </authorList>
    </citation>
    <scope>IDENTIFICATION</scope>
</reference>
<reference evidence="3" key="1">
    <citation type="submission" date="2020-07" db="EMBL/GenBank/DDBJ databases">
        <title>A long reads based de novo assembly of the rainbow trout Arlee double haploid line genome.</title>
        <authorList>
            <person name="Gao G."/>
            <person name="Palti Y."/>
        </authorList>
    </citation>
    <scope>NUCLEOTIDE SEQUENCE [LARGE SCALE GENOMIC DNA]</scope>
</reference>
<keyword evidence="1" id="KW-1133">Transmembrane helix</keyword>
<name>A0A8C7TUK6_ONCMY</name>
<dbReference type="GO" id="GO:0043812">
    <property type="term" value="F:phosphatidylinositol-4-phosphate phosphatase activity"/>
    <property type="evidence" value="ECO:0007669"/>
    <property type="project" value="TreeGrafter"/>
</dbReference>
<dbReference type="PANTHER" id="PTHR45662:SF17">
    <property type="entry name" value="PHOSPHATIDYLINOSITOL-3-PHOSPHATASE SAC1-A"/>
    <property type="match status" value="1"/>
</dbReference>
<dbReference type="GeneTree" id="ENSGT00940000155579"/>
<feature type="domain" description="SAC" evidence="2">
    <location>
        <begin position="19"/>
        <end position="329"/>
    </location>
</feature>
<dbReference type="Ensembl" id="ENSOMYT00000094075.2">
    <property type="protein sequence ID" value="ENSOMYP00000086332.2"/>
    <property type="gene ID" value="ENSOMYG00000039110.2"/>
</dbReference>
<organism evidence="3 4">
    <name type="scientific">Oncorhynchus mykiss</name>
    <name type="common">Rainbow trout</name>
    <name type="synonym">Salmo gairdneri</name>
    <dbReference type="NCBI Taxonomy" id="8022"/>
    <lineage>
        <taxon>Eukaryota</taxon>
        <taxon>Metazoa</taxon>
        <taxon>Chordata</taxon>
        <taxon>Craniata</taxon>
        <taxon>Vertebrata</taxon>
        <taxon>Euteleostomi</taxon>
        <taxon>Actinopterygii</taxon>
        <taxon>Neopterygii</taxon>
        <taxon>Teleostei</taxon>
        <taxon>Protacanthopterygii</taxon>
        <taxon>Salmoniformes</taxon>
        <taxon>Salmonidae</taxon>
        <taxon>Salmoninae</taxon>
        <taxon>Oncorhynchus</taxon>
    </lineage>
</organism>
<proteinExistence type="predicted"/>
<reference evidence="3" key="2">
    <citation type="submission" date="2025-08" db="UniProtKB">
        <authorList>
            <consortium name="Ensembl"/>
        </authorList>
    </citation>
    <scope>IDENTIFICATION</scope>
</reference>
<dbReference type="GO" id="GO:0046856">
    <property type="term" value="P:phosphatidylinositol dephosphorylation"/>
    <property type="evidence" value="ECO:0007669"/>
    <property type="project" value="TreeGrafter"/>
</dbReference>
<keyword evidence="4" id="KW-1185">Reference proteome</keyword>
<evidence type="ECO:0000256" key="1">
    <source>
        <dbReference type="SAM" id="Phobius"/>
    </source>
</evidence>
<dbReference type="Proteomes" id="UP000694395">
    <property type="component" value="Chromosome 18"/>
</dbReference>
<dbReference type="InterPro" id="IPR002013">
    <property type="entry name" value="SAC_dom"/>
</dbReference>
<keyword evidence="1" id="KW-0812">Transmembrane</keyword>
<accession>A0A8C7TUK6</accession>
<dbReference type="PROSITE" id="PS50275">
    <property type="entry name" value="SAC"/>
    <property type="match status" value="1"/>
</dbReference>
<protein>
    <recommendedName>
        <fullName evidence="2">SAC domain-containing protein</fullName>
    </recommendedName>
</protein>
<dbReference type="PANTHER" id="PTHR45662">
    <property type="entry name" value="PHOSPHATIDYLINOSITIDE PHOSPHATASE SAC1"/>
    <property type="match status" value="1"/>
</dbReference>